<organism evidence="3 4">
    <name type="scientific">Streptosporangium vulgare</name>
    <dbReference type="NCBI Taxonomy" id="46190"/>
    <lineage>
        <taxon>Bacteria</taxon>
        <taxon>Bacillati</taxon>
        <taxon>Actinomycetota</taxon>
        <taxon>Actinomycetes</taxon>
        <taxon>Streptosporangiales</taxon>
        <taxon>Streptosporangiaceae</taxon>
        <taxon>Streptosporangium</taxon>
    </lineage>
</organism>
<dbReference type="SUPFAM" id="SSF56281">
    <property type="entry name" value="Metallo-hydrolase/oxidoreductase"/>
    <property type="match status" value="1"/>
</dbReference>
<dbReference type="PANTHER" id="PTHR43546:SF9">
    <property type="entry name" value="L-ASCORBATE-6-PHOSPHATE LACTONASE ULAG-RELATED"/>
    <property type="match status" value="1"/>
</dbReference>
<sequence>MSSTSDFAHLYTARDEDLIAILAAADAADIALHHPARVKPRPPARSTAPGTCEVLLLGALGCRYGMLAGGAGGHLIRTATTTVLVDPGPAALSMLLQLIEQGLFSWSELDAIAVTHLHPDHYADVIPCLEGMVSYSTGGRKLLLANPTAAARFAAFSPYHVGEGGLAELVTLAHPETDGLGRASVTVGDVILHAVPAVHTEEAGRSRNAIGLIYESTAGHIWYTSDTNLTEALLGHVAAICPTPTMVIAHADASNIDQVPGRAEACHLETRDVPVIAATLHPRHVLIQHYDIAYSATDYRIAQAVWLQRQLDRSNLPTRVLPSASGLRLVLTDTKVIDYGVVLGSDAAFGVAGYLRNQACL</sequence>
<evidence type="ECO:0000313" key="3">
    <source>
        <dbReference type="EMBL" id="MFB9674413.1"/>
    </source>
</evidence>
<protein>
    <submittedName>
        <fullName evidence="3">MBL fold metallo-hydrolase</fullName>
    </submittedName>
</protein>
<dbReference type="Pfam" id="PF12706">
    <property type="entry name" value="Lactamase_B_2"/>
    <property type="match status" value="1"/>
</dbReference>
<proteinExistence type="predicted"/>
<dbReference type="Gene3D" id="3.60.15.10">
    <property type="entry name" value="Ribonuclease Z/Hydroxyacylglutathione hydrolase-like"/>
    <property type="match status" value="1"/>
</dbReference>
<accession>A0ABV5T5Q6</accession>
<keyword evidence="4" id="KW-1185">Reference proteome</keyword>
<feature type="domain" description="Metallo-beta-lactamase" evidence="2">
    <location>
        <begin position="81"/>
        <end position="290"/>
    </location>
</feature>
<dbReference type="InterPro" id="IPR001279">
    <property type="entry name" value="Metallo-B-lactamas"/>
</dbReference>
<comment type="caution">
    <text evidence="3">The sequence shown here is derived from an EMBL/GenBank/DDBJ whole genome shotgun (WGS) entry which is preliminary data.</text>
</comment>
<dbReference type="InterPro" id="IPR050114">
    <property type="entry name" value="UPF0173_UPF0282_UlaG_hydrolase"/>
</dbReference>
<name>A0ABV5T5Q6_9ACTN</name>
<dbReference type="EMBL" id="JBHMBS010000001">
    <property type="protein sequence ID" value="MFB9674413.1"/>
    <property type="molecule type" value="Genomic_DNA"/>
</dbReference>
<dbReference type="InterPro" id="IPR036866">
    <property type="entry name" value="RibonucZ/Hydroxyglut_hydro"/>
</dbReference>
<keyword evidence="1" id="KW-0378">Hydrolase</keyword>
<dbReference type="RefSeq" id="WP_344747781.1">
    <property type="nucleotide sequence ID" value="NZ_BAAAWW010000137.1"/>
</dbReference>
<dbReference type="PANTHER" id="PTHR43546">
    <property type="entry name" value="UPF0173 METAL-DEPENDENT HYDROLASE MJ1163-RELATED"/>
    <property type="match status" value="1"/>
</dbReference>
<evidence type="ECO:0000259" key="2">
    <source>
        <dbReference type="Pfam" id="PF12706"/>
    </source>
</evidence>
<evidence type="ECO:0000256" key="1">
    <source>
        <dbReference type="ARBA" id="ARBA00022801"/>
    </source>
</evidence>
<dbReference type="Proteomes" id="UP001589610">
    <property type="component" value="Unassembled WGS sequence"/>
</dbReference>
<reference evidence="3 4" key="1">
    <citation type="submission" date="2024-09" db="EMBL/GenBank/DDBJ databases">
        <authorList>
            <person name="Sun Q."/>
            <person name="Mori K."/>
        </authorList>
    </citation>
    <scope>NUCLEOTIDE SEQUENCE [LARGE SCALE GENOMIC DNA]</scope>
    <source>
        <strain evidence="3 4">JCM 3028</strain>
    </source>
</reference>
<gene>
    <name evidence="3" type="ORF">ACFFRH_02830</name>
</gene>
<evidence type="ECO:0000313" key="4">
    <source>
        <dbReference type="Proteomes" id="UP001589610"/>
    </source>
</evidence>